<reference evidence="7" key="3">
    <citation type="submission" date="2025-09" db="UniProtKB">
        <authorList>
            <consortium name="Ensembl"/>
        </authorList>
    </citation>
    <scope>IDENTIFICATION</scope>
</reference>
<dbReference type="SMART" id="SM01361">
    <property type="entry name" value="A2M_recep"/>
    <property type="match status" value="1"/>
</dbReference>
<dbReference type="PANTHER" id="PTHR11412:SF136">
    <property type="entry name" value="CD109 ANTIGEN"/>
    <property type="match status" value="1"/>
</dbReference>
<dbReference type="InterPro" id="IPR001599">
    <property type="entry name" value="Macroglobln_a2"/>
</dbReference>
<dbReference type="Gene3D" id="2.60.40.10">
    <property type="entry name" value="Immunoglobulins"/>
    <property type="match status" value="1"/>
</dbReference>
<evidence type="ECO:0000256" key="3">
    <source>
        <dbReference type="ARBA" id="ARBA00023157"/>
    </source>
</evidence>
<dbReference type="Gene3D" id="1.50.10.20">
    <property type="match status" value="1"/>
</dbReference>
<evidence type="ECO:0000259" key="5">
    <source>
        <dbReference type="SMART" id="SM01360"/>
    </source>
</evidence>
<dbReference type="InterPro" id="IPR009048">
    <property type="entry name" value="A-macroglobulin_rcpt-bd"/>
</dbReference>
<dbReference type="InterPro" id="IPR011625">
    <property type="entry name" value="A2M_N_BRD"/>
</dbReference>
<evidence type="ECO:0000313" key="7">
    <source>
        <dbReference type="Ensembl" id="ENSMMDP00005022977.1"/>
    </source>
</evidence>
<reference evidence="7" key="1">
    <citation type="submission" date="2019-06" db="EMBL/GenBank/DDBJ databases">
        <authorList>
            <consortium name="Wellcome Sanger Institute Data Sharing"/>
        </authorList>
    </citation>
    <scope>NUCLEOTIDE SEQUENCE [LARGE SCALE GENOMIC DNA]</scope>
</reference>
<dbReference type="Gene3D" id="2.60.40.690">
    <property type="entry name" value="Alpha-macroglobulin, receptor-binding domain"/>
    <property type="match status" value="1"/>
</dbReference>
<accession>A0A667Y5Q6</accession>
<dbReference type="Pfam" id="PF07678">
    <property type="entry name" value="TED_complement"/>
    <property type="match status" value="1"/>
</dbReference>
<dbReference type="Proteomes" id="UP000472263">
    <property type="component" value="Chromosome 24"/>
</dbReference>
<dbReference type="Pfam" id="PF01835">
    <property type="entry name" value="MG2"/>
    <property type="match status" value="1"/>
</dbReference>
<dbReference type="GO" id="GO:0005615">
    <property type="term" value="C:extracellular space"/>
    <property type="evidence" value="ECO:0007669"/>
    <property type="project" value="InterPro"/>
</dbReference>
<dbReference type="SMART" id="SM01359">
    <property type="entry name" value="A2M_N_2"/>
    <property type="match status" value="1"/>
</dbReference>
<proteinExistence type="predicted"/>
<feature type="domain" description="Alpha-2-macroglobulin" evidence="5">
    <location>
        <begin position="383"/>
        <end position="471"/>
    </location>
</feature>
<dbReference type="InterPro" id="IPR047565">
    <property type="entry name" value="Alpha-macroglob_thiol-ester_cl"/>
</dbReference>
<dbReference type="SUPFAM" id="SSF49410">
    <property type="entry name" value="Alpha-macroglobulin receptor domain"/>
    <property type="match status" value="1"/>
</dbReference>
<evidence type="ECO:0000259" key="6">
    <source>
        <dbReference type="SMART" id="SM01361"/>
    </source>
</evidence>
<keyword evidence="3" id="KW-1015">Disulfide bond</keyword>
<dbReference type="Ensembl" id="ENSMMDT00005023481.1">
    <property type="protein sequence ID" value="ENSMMDP00005022977.1"/>
    <property type="gene ID" value="ENSMMDG00005011057.1"/>
</dbReference>
<dbReference type="InterPro" id="IPR008930">
    <property type="entry name" value="Terpenoid_cyclase/PrenylTrfase"/>
</dbReference>
<dbReference type="AlphaFoldDB" id="A0A667Y5Q6"/>
<dbReference type="Pfam" id="PF07703">
    <property type="entry name" value="A2M_BRD"/>
    <property type="match status" value="1"/>
</dbReference>
<dbReference type="Gene3D" id="6.20.50.160">
    <property type="match status" value="1"/>
</dbReference>
<dbReference type="PANTHER" id="PTHR11412">
    <property type="entry name" value="MACROGLOBULIN / COMPLEMENT"/>
    <property type="match status" value="1"/>
</dbReference>
<feature type="domain" description="Alpha-2-macroglobulin bait region" evidence="4">
    <location>
        <begin position="183"/>
        <end position="317"/>
    </location>
</feature>
<evidence type="ECO:0000313" key="8">
    <source>
        <dbReference type="Proteomes" id="UP000472263"/>
    </source>
</evidence>
<dbReference type="InParanoid" id="A0A667Y5Q6"/>
<dbReference type="InterPro" id="IPR036595">
    <property type="entry name" value="A-macroglobulin_rcpt-bd_sf"/>
</dbReference>
<dbReference type="InterPro" id="IPR011626">
    <property type="entry name" value="Alpha-macroglobulin_TED"/>
</dbReference>
<dbReference type="GeneTree" id="ENSGT00940000155926"/>
<dbReference type="SMART" id="SM01419">
    <property type="entry name" value="Thiol-ester_cl"/>
    <property type="match status" value="1"/>
</dbReference>
<dbReference type="InterPro" id="IPR050473">
    <property type="entry name" value="A2M/Complement_sys"/>
</dbReference>
<dbReference type="GO" id="GO:0004866">
    <property type="term" value="F:endopeptidase inhibitor activity"/>
    <property type="evidence" value="ECO:0007669"/>
    <property type="project" value="InterPro"/>
</dbReference>
<dbReference type="InterPro" id="IPR019742">
    <property type="entry name" value="MacrogloblnA2_CS"/>
</dbReference>
<dbReference type="PROSITE" id="PS00477">
    <property type="entry name" value="ALPHA_2_MACROGLOBULIN"/>
    <property type="match status" value="1"/>
</dbReference>
<keyword evidence="1" id="KW-0732">Signal</keyword>
<dbReference type="Gene3D" id="2.60.120.1540">
    <property type="match status" value="1"/>
</dbReference>
<keyword evidence="2" id="KW-0882">Thioester bond</keyword>
<evidence type="ECO:0000259" key="4">
    <source>
        <dbReference type="SMART" id="SM01359"/>
    </source>
</evidence>
<feature type="domain" description="Alpha-macroglobulin receptor-binding" evidence="6">
    <location>
        <begin position="942"/>
        <end position="1026"/>
    </location>
</feature>
<evidence type="ECO:0000256" key="2">
    <source>
        <dbReference type="ARBA" id="ARBA00022966"/>
    </source>
</evidence>
<sequence>MSLSTSQSKIKIKCMTIITIKAEKIQFLLSICVFEGSTELLVLPPSSYWRPYMLEVKGYVAGIEVFSNSTRLRFNPKGLSTFIQTDKLNYRPGQEVKIRAVSIHPDGKPQTSPADIIIKDPRGNMIRQWLNLDSVLGVVSKRLQLSENPPLGKWTIVTTVNVSFRHLNQPFCKIQNPIYVTKVSLAGERYQVAFDDYSKILRPSLNFTAKVRLAIFLTIKIIGQIISAGKSNLPLILVPDSSWAPEVCIVVYCVHSNGEVINDAIQLPITWLLQNQVSLSWSEADRKPAEPVSLRVSVAEPGSLVGILVVDKAARLNGSHNDITKETVRKTIEAMYVFIFFCVCAFVQTCDLVVLTDTSLSGVQLLAMTAESDTEQQEEPRERWNFPETKTCPISINLTVPDSITTWSATAFVVSESLGLGVVETPAELTVFQDFFLSLNLPAYIVRGEELVLEVLLFNYLPQDLEVMVIVAESDTFQFVFPDNEALSMASVRRLSVPSQGAASVLIPIKPLVLGEIPVSVKAVSSAASDAVRRAVLVKPEGVEQWFSTSLFLELAPPETSLSRDITFTFPADVVAGSERAHVTAVGDILAPSIAGLGSLVRMPYGCGEQNMINFAPNIYVLRYLTATGQADVFLKSLSWSSPGYERQLSFQRADGSFSAFGDSDPSGSSWLSAFVLRCFLQARSFVFIQQEVVQRAAAWLAAQQGADGSFEEPGRVIHTALQGGLDGPVALTAYVLIDRYASQVSEALMFLETRLALSISSNYSLSLLSYALALAGSSSANAAVSELIGRADVRDGVPFWSSLDAGLSASWQPRSADIEMASYVLLALHELGNITANLGLVKWLSRQRNDLGGYASVIVLHTLKFKTLMRGAHLSLFSFSLFSSQLNVFYNVDARRLSRRRRDAAEHEAFDLQVALSDTKMHSARLLICTRLLPASGLYATGMAVLEVGLLSGFGLAQDGVRTGDVIKRVETPPRKVVLYLDSVTREKMCVRLPLVMEHKVAKVQDAAVVIYDYYEPRKTAPQRNMSSCSFCGDGCGQCRARDDFLYASGGPSQRHFLPSCLLSTLLLLLFTV</sequence>
<reference evidence="7" key="2">
    <citation type="submission" date="2025-08" db="UniProtKB">
        <authorList>
            <consortium name="Ensembl"/>
        </authorList>
    </citation>
    <scope>IDENTIFICATION</scope>
</reference>
<dbReference type="InterPro" id="IPR013783">
    <property type="entry name" value="Ig-like_fold"/>
</dbReference>
<dbReference type="Gene3D" id="2.20.130.20">
    <property type="match status" value="1"/>
</dbReference>
<name>A0A667Y5Q6_9TELE</name>
<dbReference type="Pfam" id="PF00207">
    <property type="entry name" value="A2M"/>
    <property type="match status" value="1"/>
</dbReference>
<dbReference type="SMART" id="SM01360">
    <property type="entry name" value="A2M"/>
    <property type="match status" value="1"/>
</dbReference>
<keyword evidence="8" id="KW-1185">Reference proteome</keyword>
<dbReference type="SUPFAM" id="SSF48239">
    <property type="entry name" value="Terpenoid cyclases/Protein prenyltransferases"/>
    <property type="match status" value="1"/>
</dbReference>
<organism evidence="7 8">
    <name type="scientific">Myripristis murdjan</name>
    <name type="common">pinecone soldierfish</name>
    <dbReference type="NCBI Taxonomy" id="586833"/>
    <lineage>
        <taxon>Eukaryota</taxon>
        <taxon>Metazoa</taxon>
        <taxon>Chordata</taxon>
        <taxon>Craniata</taxon>
        <taxon>Vertebrata</taxon>
        <taxon>Euteleostomi</taxon>
        <taxon>Actinopterygii</taxon>
        <taxon>Neopterygii</taxon>
        <taxon>Teleostei</taxon>
        <taxon>Neoteleostei</taxon>
        <taxon>Acanthomorphata</taxon>
        <taxon>Holocentriformes</taxon>
        <taxon>Holocentridae</taxon>
        <taxon>Myripristis</taxon>
    </lineage>
</organism>
<dbReference type="Pfam" id="PF07677">
    <property type="entry name" value="A2M_recep"/>
    <property type="match status" value="1"/>
</dbReference>
<dbReference type="InterPro" id="IPR002890">
    <property type="entry name" value="MG2"/>
</dbReference>
<protein>
    <submittedName>
        <fullName evidence="7">CD109 molecule</fullName>
    </submittedName>
</protein>
<dbReference type="Gene3D" id="2.60.40.1930">
    <property type="match status" value="2"/>
</dbReference>
<evidence type="ECO:0000256" key="1">
    <source>
        <dbReference type="ARBA" id="ARBA00022729"/>
    </source>
</evidence>